<dbReference type="Pfam" id="PF11130">
    <property type="entry name" value="TraC_F_IV"/>
    <property type="match status" value="1"/>
</dbReference>
<dbReference type="NCBIfam" id="TIGR02746">
    <property type="entry name" value="TraC-F-type"/>
    <property type="match status" value="1"/>
</dbReference>
<sequence length="852" mass="96002">MNLQGKYDPLDAIFSMQSFDTKTNTFAGYYDGEKEVYLGAMWLSEPMVGLDEGQLLSIQSVLSSPFQKETMIQIGLLSSPDFQNTIFEYKYTKRHCSNPIISELVKRQVDLMTSGRDKPVIDASGVLLNKKRVIITLKCKFEKVLIGNIVAFNEQATKVESSLRANGLMAKRSNASEYLGICRLITHLYDPFDDRYDESMTLNEQVFYTGDEIVINKNFIEFNTGVEKTSNYFASALSPKFLPKDFSLGLMNYAIGDPKGLSNQIRLPYLMIITLNYPDQVAKKAEVNKKASWINHQLFGGSAKFMPNLGLKKEGFDILSDEIERNSAVLVEATFALWLFGRDKADLQAQNDDIRNYWSSLGFEMRADKFILDVLFSYCMPLNPTLKSGQGLFRKHTLTASQAAQFLPVIAEWKGSPQPTVLLSTRRGEVGGFDLFKSSNNFNCCLISASGAGKSFVTQRIIVDYLAEGAKVWVIDSGYSYKKLAAAQGGSFLDFQPSSDICLNPFTSYLAERGGESKNIDEEMEMICTLLERMAAQRESLDDMEIETLKKAIRQTFIEHQGYTTIQNISEWLTAQSSDPRARDLALRLDSFAFGQYARFFNGAANVNMESDFVVCELDGLKNQKTLQQVVLLQLITQVTNDMYLSNKTGETRKRLLIIDEAWSLIDDPVMGRAMETAFRVARKFNSSIFLVTQGIGDMYKSSAGQTMIENSSWQIILQQKVEAIESVRNAGQLTLDQYSYEMLKTVQTVPGQYSEMMIINNGAAGIFRLTVDRFTQIMFSTTGAERAKILQDIDDGVDVIESIQNYIVGDDSFQRFTEIRHLMNEMLSQGKHKSEVSKMLKMAITEVDLME</sequence>
<dbReference type="InterPro" id="IPR027417">
    <property type="entry name" value="P-loop_NTPase"/>
</dbReference>
<dbReference type="InterPro" id="IPR014117">
    <property type="entry name" value="TraC-F-type"/>
</dbReference>
<dbReference type="AlphaFoldDB" id="A0A1Q8Y967"/>
<dbReference type="InterPro" id="IPR025955">
    <property type="entry name" value="TraC/Conjuga_ATPase"/>
</dbReference>
<dbReference type="Proteomes" id="UP000185911">
    <property type="component" value="Unassembled WGS sequence"/>
</dbReference>
<gene>
    <name evidence="2" type="primary">traC</name>
    <name evidence="2" type="ORF">BLL52_4207</name>
</gene>
<evidence type="ECO:0000313" key="3">
    <source>
        <dbReference type="Proteomes" id="UP000185911"/>
    </source>
</evidence>
<dbReference type="InterPro" id="IPR053155">
    <property type="entry name" value="F-pilin_assembly_TraC"/>
</dbReference>
<dbReference type="PANTHER" id="PTHR38467:SF1">
    <property type="entry name" value="CONJUGATIVE TRANSFER: ASSEMBLY"/>
    <property type="match status" value="1"/>
</dbReference>
<protein>
    <submittedName>
        <fullName evidence="2">Type-IV secretion system protein TraC</fullName>
    </submittedName>
</protein>
<evidence type="ECO:0000313" key="2">
    <source>
        <dbReference type="EMBL" id="OLP04477.1"/>
    </source>
</evidence>
<dbReference type="RefSeq" id="WP_075588242.1">
    <property type="nucleotide sequence ID" value="NZ_MSYM01000020.1"/>
</dbReference>
<dbReference type="SUPFAM" id="SSF52540">
    <property type="entry name" value="P-loop containing nucleoside triphosphate hydrolases"/>
    <property type="match status" value="1"/>
</dbReference>
<dbReference type="EMBL" id="MSYM01000020">
    <property type="protein sequence ID" value="OLP04477.1"/>
    <property type="molecule type" value="Genomic_DNA"/>
</dbReference>
<proteinExistence type="predicted"/>
<dbReference type="InterPro" id="IPR043964">
    <property type="entry name" value="P-loop_TraG"/>
</dbReference>
<evidence type="ECO:0000259" key="1">
    <source>
        <dbReference type="Pfam" id="PF19044"/>
    </source>
</evidence>
<dbReference type="Gene3D" id="1.10.8.730">
    <property type="match status" value="1"/>
</dbReference>
<reference evidence="2 3" key="1">
    <citation type="submission" date="2017-01" db="EMBL/GenBank/DDBJ databases">
        <title>Genome sequence of Rhodoferax antarcticus ANT.BR, a psychrophilic purple nonsulfur bacterium from an Antarctic microbial mat.</title>
        <authorList>
            <person name="Baker J."/>
            <person name="Riester C."/>
            <person name="Skinner B."/>
            <person name="Newell A."/>
            <person name="Swingley W."/>
            <person name="Madigan M."/>
            <person name="Jung D."/>
            <person name="Asao M."/>
            <person name="Chen M."/>
            <person name="Loughlin P."/>
            <person name="Pan H."/>
            <person name="Lin S."/>
            <person name="Li N."/>
            <person name="Shaw J."/>
            <person name="Prado M."/>
            <person name="Sherman C."/>
            <person name="Li X."/>
            <person name="Tang J."/>
            <person name="Blankenship R."/>
            <person name="Zhao T."/>
            <person name="Touchman J."/>
            <person name="Sattley M."/>
        </authorList>
    </citation>
    <scope>NUCLEOTIDE SEQUENCE [LARGE SCALE GENOMIC DNA]</scope>
    <source>
        <strain evidence="2 3">ANT.BR</strain>
    </source>
</reference>
<name>A0A1Q8Y967_9BURK</name>
<keyword evidence="3" id="KW-1185">Reference proteome</keyword>
<dbReference type="Pfam" id="PF19044">
    <property type="entry name" value="P-loop_TraG"/>
    <property type="match status" value="1"/>
</dbReference>
<organism evidence="2 3">
    <name type="scientific">Rhodoferax antarcticus ANT.BR</name>
    <dbReference type="NCBI Taxonomy" id="1111071"/>
    <lineage>
        <taxon>Bacteria</taxon>
        <taxon>Pseudomonadati</taxon>
        <taxon>Pseudomonadota</taxon>
        <taxon>Betaproteobacteria</taxon>
        <taxon>Burkholderiales</taxon>
        <taxon>Comamonadaceae</taxon>
        <taxon>Rhodoferax</taxon>
    </lineage>
</organism>
<dbReference type="Gene3D" id="3.40.50.300">
    <property type="entry name" value="P-loop containing nucleotide triphosphate hydrolases"/>
    <property type="match status" value="1"/>
</dbReference>
<dbReference type="PANTHER" id="PTHR38467">
    <property type="match status" value="1"/>
</dbReference>
<comment type="caution">
    <text evidence="2">The sequence shown here is derived from an EMBL/GenBank/DDBJ whole genome shotgun (WGS) entry which is preliminary data.</text>
</comment>
<accession>A0A1Q8Y967</accession>
<feature type="domain" description="TraG P-loop" evidence="1">
    <location>
        <begin position="440"/>
        <end position="805"/>
    </location>
</feature>